<dbReference type="GO" id="GO:0003824">
    <property type="term" value="F:catalytic activity"/>
    <property type="evidence" value="ECO:0007669"/>
    <property type="project" value="InterPro"/>
</dbReference>
<dbReference type="InParanoid" id="A0A803SMV0"/>
<dbReference type="PANTHER" id="PTHR31635">
    <property type="entry name" value="REVERSE TRANSCRIPTASE DOMAIN-CONTAINING PROTEIN-RELATED"/>
    <property type="match status" value="1"/>
</dbReference>
<evidence type="ECO:0000313" key="2">
    <source>
        <dbReference type="Ensembl" id="ENSACAP00000024290.1"/>
    </source>
</evidence>
<dbReference type="PROSITE" id="PS50878">
    <property type="entry name" value="RT_POL"/>
    <property type="match status" value="1"/>
</dbReference>
<accession>A0A803SMV0</accession>
<sequence>MSKMFDLTQQIKFFSNNVNGLNSPIKRRRVYNQIIRGKYNVIALQETHINQKQVAHLTQKKLGKEYYSSAKEKKRGVILYIDEKIHSELQFKDQEGRMVAVKLKVEGVSILVCNIYAPNGPKAKFVKILREKLSEGKFDHIVILGDFNGVVDQKIDKKKTWKRGKKDDTGVLPRNFLTLMDEFDLNDTWRMHNQEERDYTFYSGRHQTWSRIDMIWTTKSLTSKVGKVKILPRDISDHNPLEMTINYRKIARKWRLNDNLLKAEADINKNKALTREFFVNNDKPGMKVQTVWDAYKATMRGYLIQQNSIRNRKKNQEMNAIKMEIEKKEKELKEKPDNNTTRRELDLLKHKKHSLEMDQMAKQLKYIKQDFFENANKIGKWLARKIRKKKQAQQIVKIKQGPKILTKENEIMEEFMKFYKQLYKKENIDKGNIGKFLSKLKLEKINDEQRLSLNKEITTEEIEKAIKNLHNNKSPGPDGYTAVLYKTLQEELLPVLRRIMNKALMNEELPESWKQGEIILIQKENTNPEEIKNYRPITLLNTDYKIFASILANRFKGFLKEWVKDDQNGFLPNRSIKDNMRVILDTLEFYETHHQRELALLSIDAEKAFDKVNWEFFKALFKEIDIGHQFQNAINAIYGNQRARLIINNNPSQEITIEKGTRQGCPLSPLIFIFALETLLKNIREDPELVGLKINKQEFKIKAYADDVICIVENPRKNITKWLSKIEEYGEIAGFKINKTKSKILTKNISKKNQESLEELSNIKIVGKIKYLGIWITSRNMHLLKNNYGERWKGISKDLKNWRHLNLSLLGRIAAVKMNILPKMLFLFQNLPIIRNEKIFKDWKKEIMKFIWNNKRPRIKYTIMIDSKKRGGFGLPDLKLYYESCALMWIKDWANLKNEKTLLLEGFDLYKGWHSYLWYDRAKREKNFGNHFIRSSLLKVWMKYKRLLHIKTPMWVSPLEANQRRLLGWNKWPTYNDILIKKEESFQIKSQEEIRQRFNNVSCYQYRQIQEYFNIDKQMGFSDKREFWDAILTSDSKVITRVYEKLNEWATQTEQIKNTMISWARNIGRPIYLKEWEQIWTKRLKYTYAIDLKENWIKMLHRWYITPKKIGIMYKNADQKCWKCKLQDGTFYHMWWSCDKTATFWRLVHTECKKILKTDFPMRPEIYLLGMFDLDFFKDTNIDKLFTFLATAARMVFAKVWKQETIPTKESWLDKVMEIRNMDKLTYLMRQSNGKGIKKTDWSMVDNHLKEGNKTRCSVADR</sequence>
<dbReference type="Proteomes" id="UP000001646">
    <property type="component" value="Unplaced"/>
</dbReference>
<dbReference type="SUPFAM" id="SSF56672">
    <property type="entry name" value="DNA/RNA polymerases"/>
    <property type="match status" value="1"/>
</dbReference>
<keyword evidence="3" id="KW-1185">Reference proteome</keyword>
<dbReference type="Gene3D" id="3.60.10.10">
    <property type="entry name" value="Endonuclease/exonuclease/phosphatase"/>
    <property type="match status" value="1"/>
</dbReference>
<reference evidence="2" key="2">
    <citation type="submission" date="2025-08" db="UniProtKB">
        <authorList>
            <consortium name="Ensembl"/>
        </authorList>
    </citation>
    <scope>IDENTIFICATION</scope>
</reference>
<dbReference type="Pfam" id="PF00078">
    <property type="entry name" value="RVT_1"/>
    <property type="match status" value="1"/>
</dbReference>
<name>A0A803SMV0_ANOCA</name>
<feature type="domain" description="Reverse transcriptase" evidence="1">
    <location>
        <begin position="502"/>
        <end position="776"/>
    </location>
</feature>
<organism evidence="2 3">
    <name type="scientific">Anolis carolinensis</name>
    <name type="common">Green anole</name>
    <name type="synonym">American chameleon</name>
    <dbReference type="NCBI Taxonomy" id="28377"/>
    <lineage>
        <taxon>Eukaryota</taxon>
        <taxon>Metazoa</taxon>
        <taxon>Chordata</taxon>
        <taxon>Craniata</taxon>
        <taxon>Vertebrata</taxon>
        <taxon>Euteleostomi</taxon>
        <taxon>Lepidosauria</taxon>
        <taxon>Squamata</taxon>
        <taxon>Bifurcata</taxon>
        <taxon>Unidentata</taxon>
        <taxon>Episquamata</taxon>
        <taxon>Toxicofera</taxon>
        <taxon>Iguania</taxon>
        <taxon>Dactyloidae</taxon>
        <taxon>Anolis</taxon>
    </lineage>
</organism>
<reference evidence="2" key="3">
    <citation type="submission" date="2025-09" db="UniProtKB">
        <authorList>
            <consortium name="Ensembl"/>
        </authorList>
    </citation>
    <scope>IDENTIFICATION</scope>
</reference>
<dbReference type="InterPro" id="IPR036691">
    <property type="entry name" value="Endo/exonu/phosph_ase_sf"/>
</dbReference>
<dbReference type="InterPro" id="IPR043502">
    <property type="entry name" value="DNA/RNA_pol_sf"/>
</dbReference>
<dbReference type="SUPFAM" id="SSF56219">
    <property type="entry name" value="DNase I-like"/>
    <property type="match status" value="1"/>
</dbReference>
<dbReference type="CDD" id="cd09076">
    <property type="entry name" value="L1-EN"/>
    <property type="match status" value="1"/>
</dbReference>
<proteinExistence type="predicted"/>
<evidence type="ECO:0000313" key="3">
    <source>
        <dbReference type="Proteomes" id="UP000001646"/>
    </source>
</evidence>
<dbReference type="GeneTree" id="ENSGT01150000286916"/>
<dbReference type="InterPro" id="IPR000477">
    <property type="entry name" value="RT_dom"/>
</dbReference>
<dbReference type="PANTHER" id="PTHR31635:SF196">
    <property type="entry name" value="REVERSE TRANSCRIPTASE DOMAIN-CONTAINING PROTEIN-RELATED"/>
    <property type="match status" value="1"/>
</dbReference>
<dbReference type="CDD" id="cd01650">
    <property type="entry name" value="RT_nLTR_like"/>
    <property type="match status" value="1"/>
</dbReference>
<protein>
    <recommendedName>
        <fullName evidence="1">Reverse transcriptase domain-containing protein</fullName>
    </recommendedName>
</protein>
<dbReference type="Pfam" id="PF03372">
    <property type="entry name" value="Exo_endo_phos"/>
    <property type="match status" value="1"/>
</dbReference>
<evidence type="ECO:0000259" key="1">
    <source>
        <dbReference type="PROSITE" id="PS50878"/>
    </source>
</evidence>
<reference evidence="2" key="1">
    <citation type="submission" date="2009-12" db="EMBL/GenBank/DDBJ databases">
        <title>The Genome Sequence of Anolis carolinensis (Green Anole Lizard).</title>
        <authorList>
            <consortium name="The Genome Sequencing Platform"/>
            <person name="Di Palma F."/>
            <person name="Alfoldi J."/>
            <person name="Heiman D."/>
            <person name="Young S."/>
            <person name="Grabherr M."/>
            <person name="Johnson J."/>
            <person name="Lander E.S."/>
            <person name="Lindblad-Toh K."/>
        </authorList>
    </citation>
    <scope>NUCLEOTIDE SEQUENCE [LARGE SCALE GENOMIC DNA]</scope>
    <source>
        <strain evidence="2">JBL SC #1</strain>
    </source>
</reference>
<dbReference type="Ensembl" id="ENSACAT00000040486.1">
    <property type="protein sequence ID" value="ENSACAP00000024290.1"/>
    <property type="gene ID" value="ENSACAG00000034973.1"/>
</dbReference>
<dbReference type="AlphaFoldDB" id="A0A803SMV0"/>
<dbReference type="InterPro" id="IPR005135">
    <property type="entry name" value="Endo/exonuclease/phosphatase"/>
</dbReference>